<keyword evidence="1" id="KW-1133">Transmembrane helix</keyword>
<accession>A0ABT0QGN5</accession>
<feature type="transmembrane region" description="Helical" evidence="1">
    <location>
        <begin position="46"/>
        <end position="66"/>
    </location>
</feature>
<feature type="transmembrane region" description="Helical" evidence="1">
    <location>
        <begin position="87"/>
        <end position="107"/>
    </location>
</feature>
<name>A0ABT0QGN5_9FLAO</name>
<keyword evidence="1" id="KW-0472">Membrane</keyword>
<proteinExistence type="predicted"/>
<comment type="caution">
    <text evidence="3">The sequence shown here is derived from an EMBL/GenBank/DDBJ whole genome shotgun (WGS) entry which is preliminary data.</text>
</comment>
<evidence type="ECO:0000256" key="1">
    <source>
        <dbReference type="SAM" id="Phobius"/>
    </source>
</evidence>
<dbReference type="Proteomes" id="UP001165381">
    <property type="component" value="Unassembled WGS sequence"/>
</dbReference>
<feature type="transmembrane region" description="Helical" evidence="1">
    <location>
        <begin position="195"/>
        <end position="213"/>
    </location>
</feature>
<gene>
    <name evidence="3" type="ORF">M3P09_12255</name>
</gene>
<keyword evidence="3" id="KW-0378">Hydrolase</keyword>
<feature type="transmembrane region" description="Helical" evidence="1">
    <location>
        <begin position="113"/>
        <end position="139"/>
    </location>
</feature>
<evidence type="ECO:0000313" key="3">
    <source>
        <dbReference type="EMBL" id="MCL6295773.1"/>
    </source>
</evidence>
<dbReference type="EMBL" id="JAMFLZ010000004">
    <property type="protein sequence ID" value="MCL6295773.1"/>
    <property type="molecule type" value="Genomic_DNA"/>
</dbReference>
<protein>
    <submittedName>
        <fullName evidence="3">CPBP family intramembrane metalloprotease</fullName>
    </submittedName>
</protein>
<reference evidence="3" key="1">
    <citation type="submission" date="2022-05" db="EMBL/GenBank/DDBJ databases">
        <authorList>
            <person name="Park J.-S."/>
        </authorList>
    </citation>
    <scope>NUCLEOTIDE SEQUENCE</scope>
    <source>
        <strain evidence="3">2012CJ34-3</strain>
    </source>
</reference>
<feature type="domain" description="CAAX prenyl protease 2/Lysostaphin resistance protein A-like" evidence="2">
    <location>
        <begin position="139"/>
        <end position="204"/>
    </location>
</feature>
<organism evidence="3 4">
    <name type="scientific">Jejuia spongiicola</name>
    <dbReference type="NCBI Taxonomy" id="2942207"/>
    <lineage>
        <taxon>Bacteria</taxon>
        <taxon>Pseudomonadati</taxon>
        <taxon>Bacteroidota</taxon>
        <taxon>Flavobacteriia</taxon>
        <taxon>Flavobacteriales</taxon>
        <taxon>Flavobacteriaceae</taxon>
        <taxon>Jejuia</taxon>
    </lineage>
</organism>
<keyword evidence="1" id="KW-0812">Transmembrane</keyword>
<dbReference type="Pfam" id="PF02517">
    <property type="entry name" value="Rce1-like"/>
    <property type="match status" value="1"/>
</dbReference>
<feature type="transmembrane region" description="Helical" evidence="1">
    <location>
        <begin position="151"/>
        <end position="167"/>
    </location>
</feature>
<dbReference type="RefSeq" id="WP_099563716.1">
    <property type="nucleotide sequence ID" value="NZ_JAMFLZ010000004.1"/>
</dbReference>
<feature type="transmembrane region" description="Helical" evidence="1">
    <location>
        <begin position="21"/>
        <end position="40"/>
    </location>
</feature>
<dbReference type="GO" id="GO:0008237">
    <property type="term" value="F:metallopeptidase activity"/>
    <property type="evidence" value="ECO:0007669"/>
    <property type="project" value="UniProtKB-KW"/>
</dbReference>
<feature type="transmembrane region" description="Helical" evidence="1">
    <location>
        <begin position="173"/>
        <end position="190"/>
    </location>
</feature>
<keyword evidence="3" id="KW-0645">Protease</keyword>
<keyword evidence="3" id="KW-0482">Metalloprotease</keyword>
<keyword evidence="4" id="KW-1185">Reference proteome</keyword>
<sequence length="228" mass="26708">MKPKLTEDLLEFSEKRLISDKARILEIAAVILTAIGKFIFMDFLNWRLLFVVFAIIGWSLYALYRYKREKNILKYWGFRTDNFKSTVKLMIPFAVISIISFLVIGFSQNTINLTWHILPLLITYPIWGSIQQFITIALIAGNLKDLNKKKLNKLSVIFITATLFSIVHFPSKWLMIGTFLLALFYGYIYLKIKNIYAMGIFHGWLGAIFYYTVVNRDPFQEVFLKFIN</sequence>
<evidence type="ECO:0000259" key="2">
    <source>
        <dbReference type="Pfam" id="PF02517"/>
    </source>
</evidence>
<dbReference type="InterPro" id="IPR003675">
    <property type="entry name" value="Rce1/LyrA-like_dom"/>
</dbReference>
<evidence type="ECO:0000313" key="4">
    <source>
        <dbReference type="Proteomes" id="UP001165381"/>
    </source>
</evidence>